<dbReference type="OrthoDB" id="6110088at2759"/>
<feature type="domain" description="CUB" evidence="4">
    <location>
        <begin position="111"/>
        <end position="236"/>
    </location>
</feature>
<evidence type="ECO:0000256" key="2">
    <source>
        <dbReference type="PROSITE-ProRule" id="PRU00059"/>
    </source>
</evidence>
<dbReference type="SUPFAM" id="SSF49854">
    <property type="entry name" value="Spermadhesin, CUB domain"/>
    <property type="match status" value="1"/>
</dbReference>
<proteinExistence type="predicted"/>
<protein>
    <recommendedName>
        <fullName evidence="4">CUB domain-containing protein</fullName>
    </recommendedName>
</protein>
<evidence type="ECO:0000313" key="5">
    <source>
        <dbReference type="EMBL" id="CAC5411260.1"/>
    </source>
</evidence>
<reference evidence="5 6" key="1">
    <citation type="submission" date="2020-06" db="EMBL/GenBank/DDBJ databases">
        <authorList>
            <person name="Li R."/>
            <person name="Bekaert M."/>
        </authorList>
    </citation>
    <scope>NUCLEOTIDE SEQUENCE [LARGE SCALE GENOMIC DNA]</scope>
    <source>
        <strain evidence="6">wild</strain>
    </source>
</reference>
<keyword evidence="3" id="KW-0812">Transmembrane</keyword>
<dbReference type="InterPro" id="IPR000859">
    <property type="entry name" value="CUB_dom"/>
</dbReference>
<comment type="caution">
    <text evidence="2">Lacks conserved residue(s) required for the propagation of feature annotation.</text>
</comment>
<evidence type="ECO:0000256" key="3">
    <source>
        <dbReference type="SAM" id="Phobius"/>
    </source>
</evidence>
<sequence>MVYFIKTLLFSFLISGIITFVSCTLCGVKICRRQYRDSDYIECNTGRILIENVTQIDTTEDEWALKSLRRICTGKTTKCDVHHICQDPRIQDLRVTYTCNDLPNSEPSKTCTSGIKVLTQSKGFIFSPRYPNIVTMSCSWMVVVPDKHFAILRLHDLERPSVGRDSGLQIRTTRSCPNNDIPPGLVYEMKGYTNVYQACGDVDIDLVTNGISGLRFWISYEVIPLARNINVEYKAIYSCPDGTRLEQESQHAQVMQPDIPPIISKRKISFINSTIRADNETAVETTERKSSEQFNTAERMIFYVAIAIAFLSVQALIIVVVVCIRRQRHLKANGPIIDHSSIPSTFPSPFNRPLPPVQPQHQQHQQLSNSPSLMDGYGIVADEIDESCYEQSFESSAYAEVDDTIPYRSNMNEYSMDKPKLHDTVENVYSELKDSERGGYCEIADTVWHNGPLPRNDQAKLIKPDTKIRRSQCSNYSGKSRKSSFDGPFSHFDEHRKSHMTCSEQSDSEDSLFGNEQYDYIQSVHV</sequence>
<feature type="disulfide bond" evidence="2">
    <location>
        <begin position="111"/>
        <end position="138"/>
    </location>
</feature>
<dbReference type="PROSITE" id="PS01180">
    <property type="entry name" value="CUB"/>
    <property type="match status" value="1"/>
</dbReference>
<keyword evidence="1 2" id="KW-1015">Disulfide bond</keyword>
<evidence type="ECO:0000256" key="1">
    <source>
        <dbReference type="ARBA" id="ARBA00023157"/>
    </source>
</evidence>
<dbReference type="EMBL" id="CACVKT020007840">
    <property type="protein sequence ID" value="CAC5411260.1"/>
    <property type="molecule type" value="Genomic_DNA"/>
</dbReference>
<organism evidence="5 6">
    <name type="scientific">Mytilus coruscus</name>
    <name type="common">Sea mussel</name>
    <dbReference type="NCBI Taxonomy" id="42192"/>
    <lineage>
        <taxon>Eukaryota</taxon>
        <taxon>Metazoa</taxon>
        <taxon>Spiralia</taxon>
        <taxon>Lophotrochozoa</taxon>
        <taxon>Mollusca</taxon>
        <taxon>Bivalvia</taxon>
        <taxon>Autobranchia</taxon>
        <taxon>Pteriomorphia</taxon>
        <taxon>Mytilida</taxon>
        <taxon>Mytiloidea</taxon>
        <taxon>Mytilidae</taxon>
        <taxon>Mytilinae</taxon>
        <taxon>Mytilus</taxon>
    </lineage>
</organism>
<name>A0A6J8DWU2_MYTCO</name>
<dbReference type="InterPro" id="IPR035914">
    <property type="entry name" value="Sperma_CUB_dom_sf"/>
</dbReference>
<keyword evidence="3" id="KW-1133">Transmembrane helix</keyword>
<keyword evidence="6" id="KW-1185">Reference proteome</keyword>
<evidence type="ECO:0000313" key="6">
    <source>
        <dbReference type="Proteomes" id="UP000507470"/>
    </source>
</evidence>
<accession>A0A6J8DWU2</accession>
<dbReference type="AlphaFoldDB" id="A0A6J8DWU2"/>
<evidence type="ECO:0000259" key="4">
    <source>
        <dbReference type="PROSITE" id="PS01180"/>
    </source>
</evidence>
<feature type="transmembrane region" description="Helical" evidence="3">
    <location>
        <begin position="300"/>
        <end position="324"/>
    </location>
</feature>
<gene>
    <name evidence="5" type="ORF">MCOR_44374</name>
</gene>
<dbReference type="PROSITE" id="PS51257">
    <property type="entry name" value="PROKAR_LIPOPROTEIN"/>
    <property type="match status" value="1"/>
</dbReference>
<keyword evidence="3" id="KW-0472">Membrane</keyword>
<dbReference type="Proteomes" id="UP000507470">
    <property type="component" value="Unassembled WGS sequence"/>
</dbReference>